<dbReference type="CDD" id="cd00064">
    <property type="entry name" value="FU"/>
    <property type="match status" value="1"/>
</dbReference>
<feature type="transmembrane region" description="Helical" evidence="1">
    <location>
        <begin position="1062"/>
        <end position="1086"/>
    </location>
</feature>
<feature type="signal peptide" evidence="2">
    <location>
        <begin position="1"/>
        <end position="15"/>
    </location>
</feature>
<organism evidence="3 4">
    <name type="scientific">Stentor coeruleus</name>
    <dbReference type="NCBI Taxonomy" id="5963"/>
    <lineage>
        <taxon>Eukaryota</taxon>
        <taxon>Sar</taxon>
        <taxon>Alveolata</taxon>
        <taxon>Ciliophora</taxon>
        <taxon>Postciliodesmatophora</taxon>
        <taxon>Heterotrichea</taxon>
        <taxon>Heterotrichida</taxon>
        <taxon>Stentoridae</taxon>
        <taxon>Stentor</taxon>
    </lineage>
</organism>
<dbReference type="Proteomes" id="UP000187209">
    <property type="component" value="Unassembled WGS sequence"/>
</dbReference>
<proteinExistence type="predicted"/>
<evidence type="ECO:0000256" key="1">
    <source>
        <dbReference type="SAM" id="Phobius"/>
    </source>
</evidence>
<dbReference type="AlphaFoldDB" id="A0A1R2CKX7"/>
<evidence type="ECO:0000256" key="2">
    <source>
        <dbReference type="SAM" id="SignalP"/>
    </source>
</evidence>
<feature type="transmembrane region" description="Helical" evidence="1">
    <location>
        <begin position="994"/>
        <end position="1015"/>
    </location>
</feature>
<reference evidence="3 4" key="1">
    <citation type="submission" date="2016-11" db="EMBL/GenBank/DDBJ databases">
        <title>The macronuclear genome of Stentor coeruleus: a giant cell with tiny introns.</title>
        <authorList>
            <person name="Slabodnick M."/>
            <person name="Ruby J.G."/>
            <person name="Reiff S.B."/>
            <person name="Swart E.C."/>
            <person name="Gosai S."/>
            <person name="Prabakaran S."/>
            <person name="Witkowska E."/>
            <person name="Larue G.E."/>
            <person name="Fisher S."/>
            <person name="Freeman R.M."/>
            <person name="Gunawardena J."/>
            <person name="Chu W."/>
            <person name="Stover N.A."/>
            <person name="Gregory B.D."/>
            <person name="Nowacki M."/>
            <person name="Derisi J."/>
            <person name="Roy S.W."/>
            <person name="Marshall W.F."/>
            <person name="Sood P."/>
        </authorList>
    </citation>
    <scope>NUCLEOTIDE SEQUENCE [LARGE SCALE GENOMIC DNA]</scope>
    <source>
        <strain evidence="3">WM001</strain>
    </source>
</reference>
<sequence>MAYLAFFMLINHALSQTIALTVNNVNVMTIKNKDSQISFSLVFDNTTSGITNDVNIYLSLSPVNSLYTSKWNILATKGSTTFTTTGNIFIPCNGTYNLVANTSSGQSNVVNIVTIYDFYCFDFVFTANKSSQYLNESITFKTSLKNPCGILYSGLSFTANDILYSMANNISIPSSSGSESFDTYFLTEGMKKVFAVFGGLLSKTVDIEIKSYSLKIILSATIMKLGDTLAIEVDIVNNNLICNDAEINMLIEIFEIESNTLTTSTSQTSSYGKSTFNYQFTNLQTYQIRVTSAGAKTSSTNITVSLICLNITIDSIPYKSSSQFNIEVDTVFCSNLSTIYTSESYEIFLSLNTSGTFLGPQSSSTQNGQAFFSNMSIATTGLYSIIASSLYTSNITSQDITILCANVQLEGICTDSCSLGYIEDKGICKKIISSGPVISFNFSELGENFTDAISSLKAIPVSNFSQRFLIDNPYAVYSRGAYFPGASALEIDLINERIFSSVFTLSFWIKQDLMSGTLFTKTGDGQVFIRVGFEELTVIGMVFANSQNFTIKTSSIILDGNWNHFSISVEPEKISVVVNSGITEVLETNSTFFDCENSTVIIGADEEFTSIYQGFIYNFEAYNYVPNIKEMVKSGTKCGKCDFCPMSGSCLSNCEADQIYDSTKKACMSCPKECPTSCKTYDNCNMCADDYCIECTSYNLNSCTKCEALYEVENLLCIPCSLGYYYNPDSLHCEQCDEVCLGCSSYSICISCKDHSSLTKTNTCACDKGYSYKQICIRNIFSTQASLNSDNSVSLRFTEPLSSTLSNADISLSINSTLLAFEITENSKKDYVLIPELPDDLKKNMLLTIEVINNLVSKENSLCSPVKYIFQLIVTEDMIVAQEVKAKAKQSKGTASSGSTAGISVAFSTGMMNFDPTSFFDFLNTAEMYYAIYLTNSELNPILSEFLLGLRVQDLLPNMFGYIVSAEYGVPMPKKLDKLGYKSNLSILNAGVQITTLIIFLLLIPTILVTFFFTWCKRKLIRVIKNFRYNVFLRFWLQTFFEFFIVAGYGIKYNKFENAAQIVDFCLCILIYGFQFFGFCVLIYAIRIRYKLKTAEEIEIFYERYGTFFEEFKNQGINLKLFYVVYILRRLFLGLSIFFSPDPAFQVCVAISFSISVFYI</sequence>
<gene>
    <name evidence="3" type="ORF">SteCoe_8124</name>
</gene>
<dbReference type="InterPro" id="IPR009030">
    <property type="entry name" value="Growth_fac_rcpt_cys_sf"/>
</dbReference>
<dbReference type="InterPro" id="IPR013320">
    <property type="entry name" value="ConA-like_dom_sf"/>
</dbReference>
<evidence type="ECO:0000313" key="4">
    <source>
        <dbReference type="Proteomes" id="UP000187209"/>
    </source>
</evidence>
<feature type="chain" id="PRO_5013317517" description="TNFR-Cys domain-containing protein" evidence="2">
    <location>
        <begin position="16"/>
        <end position="1160"/>
    </location>
</feature>
<keyword evidence="1" id="KW-1133">Transmembrane helix</keyword>
<keyword evidence="1" id="KW-0472">Membrane</keyword>
<dbReference type="EMBL" id="MPUH01000120">
    <property type="protein sequence ID" value="OMJ89672.1"/>
    <property type="molecule type" value="Genomic_DNA"/>
</dbReference>
<dbReference type="OrthoDB" id="327167at2759"/>
<evidence type="ECO:0008006" key="5">
    <source>
        <dbReference type="Google" id="ProtNLM"/>
    </source>
</evidence>
<name>A0A1R2CKX7_9CILI</name>
<dbReference type="Gene3D" id="2.60.120.200">
    <property type="match status" value="1"/>
</dbReference>
<comment type="caution">
    <text evidence="3">The sequence shown here is derived from an EMBL/GenBank/DDBJ whole genome shotgun (WGS) entry which is preliminary data.</text>
</comment>
<dbReference type="SUPFAM" id="SSF49899">
    <property type="entry name" value="Concanavalin A-like lectins/glucanases"/>
    <property type="match status" value="1"/>
</dbReference>
<feature type="transmembrane region" description="Helical" evidence="1">
    <location>
        <begin position="1027"/>
        <end position="1050"/>
    </location>
</feature>
<protein>
    <recommendedName>
        <fullName evidence="5">TNFR-Cys domain-containing protein</fullName>
    </recommendedName>
</protein>
<dbReference type="SMART" id="SM00261">
    <property type="entry name" value="FU"/>
    <property type="match status" value="2"/>
</dbReference>
<accession>A0A1R2CKX7</accession>
<dbReference type="SUPFAM" id="SSF57184">
    <property type="entry name" value="Growth factor receptor domain"/>
    <property type="match status" value="2"/>
</dbReference>
<keyword evidence="1" id="KW-0812">Transmembrane</keyword>
<keyword evidence="4" id="KW-1185">Reference proteome</keyword>
<keyword evidence="2" id="KW-0732">Signal</keyword>
<dbReference type="InterPro" id="IPR006212">
    <property type="entry name" value="Furin_repeat"/>
</dbReference>
<evidence type="ECO:0000313" key="3">
    <source>
        <dbReference type="EMBL" id="OMJ89672.1"/>
    </source>
</evidence>